<dbReference type="Pfam" id="PF00149">
    <property type="entry name" value="Metallophos"/>
    <property type="match status" value="1"/>
</dbReference>
<feature type="domain" description="Calcineurin-like phosphoesterase" evidence="3">
    <location>
        <begin position="1100"/>
        <end position="1285"/>
    </location>
</feature>
<feature type="chain" id="PRO_5007815981" description="Metallophosphoesterase" evidence="2">
    <location>
        <begin position="30"/>
        <end position="1368"/>
    </location>
</feature>
<dbReference type="InterPro" id="IPR029052">
    <property type="entry name" value="Metallo-depent_PP-like"/>
</dbReference>
<keyword evidence="1 2" id="KW-0732">Signal</keyword>
<dbReference type="STRING" id="1221500.ABE65_004510"/>
<organism evidence="6 7">
    <name type="scientific">Fictibacillus phosphorivorans</name>
    <dbReference type="NCBI Taxonomy" id="1221500"/>
    <lineage>
        <taxon>Bacteria</taxon>
        <taxon>Bacillati</taxon>
        <taxon>Bacillota</taxon>
        <taxon>Bacilli</taxon>
        <taxon>Bacillales</taxon>
        <taxon>Fictibacillaceae</taxon>
        <taxon>Fictibacillus</taxon>
    </lineage>
</organism>
<evidence type="ECO:0000256" key="1">
    <source>
        <dbReference type="ARBA" id="ARBA00022729"/>
    </source>
</evidence>
<accession>A0A160IKU0</accession>
<dbReference type="Gene3D" id="3.60.21.10">
    <property type="match status" value="1"/>
</dbReference>
<sequence>MKNHWKKLFPTVLALSLMSPTLSPGSAIALGEFDLDSEIIQTPINEYRADIAPGVQEKHYNFLNKEGKKIESFVVDVDVHNSNVSIEAGTPNDENGFGLQPVRSQANAASEENHQVVAAVNADFYNMATGEPHGVVYKDGRAIKGTSGRTWNFFGIKKDGTAVIGNPSEYESIKADLQEALGGNAILVRNSQIYQTPQTGQDKEPRTAVGIKEDGDVFFVVIDGRQEPYSAGISMKDLAQIMIDHGAVHALNLDGGGSSTFTTRKLGEDILEVDNQPSDRNERSVANSWLIVTKEPSDQVFHTAHIEPYDKSFTPGSTINFHAKGLDKSKASAPLPSSGLTWEVSDSSYGTIDHNGIFVSNGKSGQFHILLKHNGTEVGKSIIEIETPDEMYFASPELTVAKTSQAEINLITLFQKRDVKWSMQDITFNIPDGMGTIDENGILHTGDQNVKGTITARLNGTPLEAQIKVSVGQLPTVLHNFEESLAGWKTSTAGRGEKGTLTLSEYPDPVRFDNQSLKLDFDFSNAQTGTTLGVYAGPGAHTPIEGNPSSIGMWVYGTPEAQGYWLRMLIVDGNGKNQTINLTAESPGIDWTGWKYIEAEIPSSFTGPFKLSGSQTIRLMSTKSGITGPMTKGSIYVDNIRAVYGEKVDDLFPPVIQSVSTEDKSFTTDEVNITAKVNEYEEDLFKTGIDWDKIRILVDGKNYADAEGHFSYDMDGSVSLSGYRWADGTHKVTLIVPDKFGNQAVHTSYFSVNTGSAKVELVKAQEEAFLGDVFKLAVKMTHTDEISSAAIRMQLDKEYPVKDVLFSEAFQSSTSNYDSETGILTLNLINNGETSVTADPATIRLEVPASTKEGSEMKYELLEGSMVFSQPQAENFIPTFSMKPVRVPVNAAISLTHEPILIGKPTELSVKDFKNDAVVDAELFAHIDGETDPVLLGKTDFNGTLSVDYFTDEVKKIALYAVKDGKYSFKINTQTYPALAAETEFKNIISNPTGNPYKTKGFTWMSSPLKDDESSVVQYAKKKDYEQKGMSSLKTQTASGNNQVFSGELDIKKNGVVRINEVELKKLQQDTTYVYRVGDGNHWSEFMEFTTLKRKQSFEFAVLGDTQSPSDLTHFNKILGDLNKKDLSFMIHVGDLIDESSKFKQWDDSLATMSQYSNIRATDLITALGNHEYMGDADGSLAKAIFNLPKNGPDADKGGTYSVDYNNMHIAVLGYTSDADVLDQQLKWLRQDMIASDKPWKMLVTHKPPYYTNPFGGNEILKEKIPPVADELGIDIVFSGHDHSYGRTKKLKAGQEDTNGTVYVVAGTTGNKHYDAVADEKFEFVNMDKIAVSMHAKVDKDSISFTTTSSAGELIDEFTVVNEEYEVE</sequence>
<protein>
    <recommendedName>
        <fullName evidence="8">Metallophosphoesterase</fullName>
    </recommendedName>
</protein>
<feature type="domain" description="Phosphodiester glycosidase" evidence="4">
    <location>
        <begin position="115"/>
        <end position="291"/>
    </location>
</feature>
<feature type="domain" description="Purple acid phosphatase N-terminal" evidence="5">
    <location>
        <begin position="988"/>
        <end position="1091"/>
    </location>
</feature>
<dbReference type="InterPro" id="IPR008963">
    <property type="entry name" value="Purple_acid_Pase-like_N"/>
</dbReference>
<evidence type="ECO:0000259" key="5">
    <source>
        <dbReference type="Pfam" id="PF16656"/>
    </source>
</evidence>
<gene>
    <name evidence="6" type="ORF">ABE65_004510</name>
</gene>
<keyword evidence="7" id="KW-1185">Reference proteome</keyword>
<dbReference type="KEGG" id="fpn:ABE65_004510"/>
<evidence type="ECO:0000313" key="6">
    <source>
        <dbReference type="EMBL" id="ANC76110.1"/>
    </source>
</evidence>
<dbReference type="SUPFAM" id="SSF56300">
    <property type="entry name" value="Metallo-dependent phosphatases"/>
    <property type="match status" value="1"/>
</dbReference>
<dbReference type="InterPro" id="IPR018711">
    <property type="entry name" value="NAGPA"/>
</dbReference>
<dbReference type="Gene3D" id="2.60.40.380">
    <property type="entry name" value="Purple acid phosphatase-like, N-terminal"/>
    <property type="match status" value="1"/>
</dbReference>
<reference evidence="6 7" key="1">
    <citation type="submission" date="2016-04" db="EMBL/GenBank/DDBJ databases">
        <title>Complete genome sequence of Fictibacillus phosphorivorans G25-29, a strain toxic to nematodes.</title>
        <authorList>
            <person name="Zheng Z."/>
        </authorList>
    </citation>
    <scope>NUCLEOTIDE SEQUENCE [LARGE SCALE GENOMIC DNA]</scope>
    <source>
        <strain evidence="6 7">G25-29</strain>
    </source>
</reference>
<dbReference type="GO" id="GO:0003993">
    <property type="term" value="F:acid phosphatase activity"/>
    <property type="evidence" value="ECO:0007669"/>
    <property type="project" value="InterPro"/>
</dbReference>
<dbReference type="PANTHER" id="PTHR40446">
    <property type="entry name" value="N-ACETYLGLUCOSAMINE-1-PHOSPHODIESTER ALPHA-N-ACETYLGLUCOSAMINIDASE"/>
    <property type="match status" value="1"/>
</dbReference>
<dbReference type="InterPro" id="IPR004843">
    <property type="entry name" value="Calcineurin-like_PHP"/>
</dbReference>
<dbReference type="Pfam" id="PF09992">
    <property type="entry name" value="NAGPA"/>
    <property type="match status" value="1"/>
</dbReference>
<dbReference type="PANTHER" id="PTHR40446:SF2">
    <property type="entry name" value="N-ACETYLGLUCOSAMINE-1-PHOSPHODIESTER ALPHA-N-ACETYLGLUCOSAMINIDASE"/>
    <property type="match status" value="1"/>
</dbReference>
<dbReference type="EMBL" id="CP015378">
    <property type="protein sequence ID" value="ANC76110.1"/>
    <property type="molecule type" value="Genomic_DNA"/>
</dbReference>
<evidence type="ECO:0000313" key="7">
    <source>
        <dbReference type="Proteomes" id="UP000076623"/>
    </source>
</evidence>
<dbReference type="RefSeq" id="WP_066391782.1">
    <property type="nucleotide sequence ID" value="NZ_CP015378.1"/>
</dbReference>
<dbReference type="SUPFAM" id="SSF49363">
    <property type="entry name" value="Purple acid phosphatase, N-terminal domain"/>
    <property type="match status" value="1"/>
</dbReference>
<dbReference type="Proteomes" id="UP000076623">
    <property type="component" value="Chromosome"/>
</dbReference>
<dbReference type="GO" id="GO:0046872">
    <property type="term" value="F:metal ion binding"/>
    <property type="evidence" value="ECO:0007669"/>
    <property type="project" value="InterPro"/>
</dbReference>
<evidence type="ECO:0008006" key="8">
    <source>
        <dbReference type="Google" id="ProtNLM"/>
    </source>
</evidence>
<dbReference type="Gene3D" id="2.60.120.430">
    <property type="entry name" value="Galactose-binding lectin"/>
    <property type="match status" value="1"/>
</dbReference>
<dbReference type="InterPro" id="IPR015914">
    <property type="entry name" value="PAPs_N"/>
</dbReference>
<evidence type="ECO:0000259" key="3">
    <source>
        <dbReference type="Pfam" id="PF00149"/>
    </source>
</evidence>
<proteinExistence type="predicted"/>
<dbReference type="Pfam" id="PF16656">
    <property type="entry name" value="Pur_ac_phosph_N"/>
    <property type="match status" value="1"/>
</dbReference>
<evidence type="ECO:0000259" key="4">
    <source>
        <dbReference type="Pfam" id="PF09992"/>
    </source>
</evidence>
<name>A0A160IKU0_9BACL</name>
<feature type="signal peptide" evidence="2">
    <location>
        <begin position="1"/>
        <end position="29"/>
    </location>
</feature>
<evidence type="ECO:0000256" key="2">
    <source>
        <dbReference type="SAM" id="SignalP"/>
    </source>
</evidence>